<organism evidence="3 4">
    <name type="scientific">Microbulbifer rhizosphaerae</name>
    <dbReference type="NCBI Taxonomy" id="1562603"/>
    <lineage>
        <taxon>Bacteria</taxon>
        <taxon>Pseudomonadati</taxon>
        <taxon>Pseudomonadota</taxon>
        <taxon>Gammaproteobacteria</taxon>
        <taxon>Cellvibrionales</taxon>
        <taxon>Microbulbiferaceae</taxon>
        <taxon>Microbulbifer</taxon>
    </lineage>
</organism>
<dbReference type="PIRSF" id="PIRSF016789">
    <property type="entry name" value="DUF454"/>
    <property type="match status" value="1"/>
</dbReference>
<keyword evidence="1 2" id="KW-0472">Membrane</keyword>
<sequence length="127" mass="13779">MNASLLRRLPWLCLTWSCLGLGTAGAILPLLPTTPFLLLAAWAAPKASPRLGRWLEESPRFGPAIHAWRSQGAVALKAKVAALGLMTTSWLGLWLLGAAQWVLLFTGLLFVLVGAWLSTRPQPRGVR</sequence>
<dbReference type="RefSeq" id="WP_183455542.1">
    <property type="nucleotide sequence ID" value="NZ_JACHWZ010000001.1"/>
</dbReference>
<gene>
    <name evidence="3" type="ORF">FHS09_000051</name>
</gene>
<reference evidence="3 4" key="1">
    <citation type="submission" date="2020-08" db="EMBL/GenBank/DDBJ databases">
        <title>Genomic Encyclopedia of Type Strains, Phase III (KMG-III): the genomes of soil and plant-associated and newly described type strains.</title>
        <authorList>
            <person name="Whitman W."/>
        </authorList>
    </citation>
    <scope>NUCLEOTIDE SEQUENCE [LARGE SCALE GENOMIC DNA]</scope>
    <source>
        <strain evidence="3 4">CECT 8799</strain>
    </source>
</reference>
<evidence type="ECO:0000313" key="3">
    <source>
        <dbReference type="EMBL" id="MBB3059250.1"/>
    </source>
</evidence>
<proteinExistence type="predicted"/>
<dbReference type="PANTHER" id="PTHR35813:SF1">
    <property type="entry name" value="INNER MEMBRANE PROTEIN YBAN"/>
    <property type="match status" value="1"/>
</dbReference>
<keyword evidence="1" id="KW-1003">Cell membrane</keyword>
<dbReference type="Pfam" id="PF04304">
    <property type="entry name" value="DUF454"/>
    <property type="match status" value="1"/>
</dbReference>
<accession>A0A7W4W7S6</accession>
<dbReference type="AlphaFoldDB" id="A0A7W4W7S6"/>
<name>A0A7W4W7S6_9GAMM</name>
<comment type="subcellular location">
    <subcellularLocation>
        <location evidence="1">Cell inner membrane</location>
        <topology evidence="1">Multi-pass membrane protein</topology>
    </subcellularLocation>
</comment>
<comment type="caution">
    <text evidence="3">The sequence shown here is derived from an EMBL/GenBank/DDBJ whole genome shotgun (WGS) entry which is preliminary data.</text>
</comment>
<dbReference type="PANTHER" id="PTHR35813">
    <property type="entry name" value="INNER MEMBRANE PROTEIN YBAN"/>
    <property type="match status" value="1"/>
</dbReference>
<feature type="transmembrane region" description="Helical" evidence="2">
    <location>
        <begin position="93"/>
        <end position="117"/>
    </location>
</feature>
<protein>
    <recommendedName>
        <fullName evidence="1">Inner membrane protein</fullName>
    </recommendedName>
</protein>
<evidence type="ECO:0000256" key="2">
    <source>
        <dbReference type="SAM" id="Phobius"/>
    </source>
</evidence>
<keyword evidence="2" id="KW-1133">Transmembrane helix</keyword>
<dbReference type="Proteomes" id="UP000535937">
    <property type="component" value="Unassembled WGS sequence"/>
</dbReference>
<keyword evidence="2" id="KW-0812">Transmembrane</keyword>
<keyword evidence="4" id="KW-1185">Reference proteome</keyword>
<evidence type="ECO:0000256" key="1">
    <source>
        <dbReference type="PIRNR" id="PIRNR016789"/>
    </source>
</evidence>
<dbReference type="GO" id="GO:0005886">
    <property type="term" value="C:plasma membrane"/>
    <property type="evidence" value="ECO:0007669"/>
    <property type="project" value="UniProtKB-SubCell"/>
</dbReference>
<evidence type="ECO:0000313" key="4">
    <source>
        <dbReference type="Proteomes" id="UP000535937"/>
    </source>
</evidence>
<dbReference type="EMBL" id="JACHWZ010000001">
    <property type="protein sequence ID" value="MBB3059250.1"/>
    <property type="molecule type" value="Genomic_DNA"/>
</dbReference>
<dbReference type="InterPro" id="IPR007401">
    <property type="entry name" value="DUF454"/>
</dbReference>
<keyword evidence="1" id="KW-0997">Cell inner membrane</keyword>